<name>A0A9P4IRR9_9PEZI</name>
<feature type="transmembrane region" description="Helical" evidence="1">
    <location>
        <begin position="6"/>
        <end position="25"/>
    </location>
</feature>
<reference evidence="2" key="1">
    <citation type="journal article" date="2020" name="Stud. Mycol.">
        <title>101 Dothideomycetes genomes: a test case for predicting lifestyles and emergence of pathogens.</title>
        <authorList>
            <person name="Haridas S."/>
            <person name="Albert R."/>
            <person name="Binder M."/>
            <person name="Bloem J."/>
            <person name="Labutti K."/>
            <person name="Salamov A."/>
            <person name="Andreopoulos B."/>
            <person name="Baker S."/>
            <person name="Barry K."/>
            <person name="Bills G."/>
            <person name="Bluhm B."/>
            <person name="Cannon C."/>
            <person name="Castanera R."/>
            <person name="Culley D."/>
            <person name="Daum C."/>
            <person name="Ezra D."/>
            <person name="Gonzalez J."/>
            <person name="Henrissat B."/>
            <person name="Kuo A."/>
            <person name="Liang C."/>
            <person name="Lipzen A."/>
            <person name="Lutzoni F."/>
            <person name="Magnuson J."/>
            <person name="Mondo S."/>
            <person name="Nolan M."/>
            <person name="Ohm R."/>
            <person name="Pangilinan J."/>
            <person name="Park H.-J."/>
            <person name="Ramirez L."/>
            <person name="Alfaro M."/>
            <person name="Sun H."/>
            <person name="Tritt A."/>
            <person name="Yoshinaga Y."/>
            <person name="Zwiers L.-H."/>
            <person name="Turgeon B."/>
            <person name="Goodwin S."/>
            <person name="Spatafora J."/>
            <person name="Crous P."/>
            <person name="Grigoriev I."/>
        </authorList>
    </citation>
    <scope>NUCLEOTIDE SEQUENCE</scope>
    <source>
        <strain evidence="2">CBS 260.36</strain>
    </source>
</reference>
<dbReference type="Proteomes" id="UP000799439">
    <property type="component" value="Unassembled WGS sequence"/>
</dbReference>
<gene>
    <name evidence="2" type="ORF">K461DRAFT_297913</name>
</gene>
<sequence>MSYLIISPTVYAAVGTTSLLAYLLYRAALPKPTLGIPYRKNSAKSIWADITDMLKRVKSDSDTVPQWFAARAIELDSPIYQLFLFLFTSPTVIVTDHREGSDIMLRRKKSSIAPIC</sequence>
<dbReference type="EMBL" id="ML996093">
    <property type="protein sequence ID" value="KAF2148501.1"/>
    <property type="molecule type" value="Genomic_DNA"/>
</dbReference>
<protein>
    <submittedName>
        <fullName evidence="2">Uncharacterized protein</fullName>
    </submittedName>
</protein>
<organism evidence="2 3">
    <name type="scientific">Myriangium duriaei CBS 260.36</name>
    <dbReference type="NCBI Taxonomy" id="1168546"/>
    <lineage>
        <taxon>Eukaryota</taxon>
        <taxon>Fungi</taxon>
        <taxon>Dikarya</taxon>
        <taxon>Ascomycota</taxon>
        <taxon>Pezizomycotina</taxon>
        <taxon>Dothideomycetes</taxon>
        <taxon>Dothideomycetidae</taxon>
        <taxon>Myriangiales</taxon>
        <taxon>Myriangiaceae</taxon>
        <taxon>Myriangium</taxon>
    </lineage>
</organism>
<dbReference type="OrthoDB" id="1470350at2759"/>
<keyword evidence="3" id="KW-1185">Reference proteome</keyword>
<comment type="caution">
    <text evidence="2">The sequence shown here is derived from an EMBL/GenBank/DDBJ whole genome shotgun (WGS) entry which is preliminary data.</text>
</comment>
<evidence type="ECO:0000256" key="1">
    <source>
        <dbReference type="SAM" id="Phobius"/>
    </source>
</evidence>
<dbReference type="AlphaFoldDB" id="A0A9P4IRR9"/>
<accession>A0A9P4IRR9</accession>
<keyword evidence="1" id="KW-0812">Transmembrane</keyword>
<keyword evidence="1" id="KW-1133">Transmembrane helix</keyword>
<proteinExistence type="predicted"/>
<evidence type="ECO:0000313" key="2">
    <source>
        <dbReference type="EMBL" id="KAF2148501.1"/>
    </source>
</evidence>
<evidence type="ECO:0000313" key="3">
    <source>
        <dbReference type="Proteomes" id="UP000799439"/>
    </source>
</evidence>
<keyword evidence="1" id="KW-0472">Membrane</keyword>